<dbReference type="EMBL" id="CM031837">
    <property type="protein sequence ID" value="KAG6682317.1"/>
    <property type="molecule type" value="Genomic_DNA"/>
</dbReference>
<dbReference type="Pfam" id="PF23559">
    <property type="entry name" value="WHD_DRP"/>
    <property type="match status" value="1"/>
</dbReference>
<dbReference type="PROSITE" id="PS51450">
    <property type="entry name" value="LRR"/>
    <property type="match status" value="1"/>
</dbReference>
<protein>
    <submittedName>
        <fullName evidence="9">Uncharacterized protein</fullName>
    </submittedName>
</protein>
<evidence type="ECO:0000313" key="9">
    <source>
        <dbReference type="EMBL" id="KAG6682317.1"/>
    </source>
</evidence>
<dbReference type="FunFam" id="1.10.10.10:FF:000322">
    <property type="entry name" value="Probable disease resistance protein At1g63360"/>
    <property type="match status" value="1"/>
</dbReference>
<keyword evidence="3" id="KW-0611">Plant defense</keyword>
<dbReference type="GO" id="GO:0043531">
    <property type="term" value="F:ADP binding"/>
    <property type="evidence" value="ECO:0007669"/>
    <property type="project" value="InterPro"/>
</dbReference>
<gene>
    <name evidence="9" type="ORF">I3842_13G134400</name>
</gene>
<dbReference type="InterPro" id="IPR041118">
    <property type="entry name" value="Rx_N"/>
</dbReference>
<feature type="domain" description="Disease resistance N-terminal" evidence="6">
    <location>
        <begin position="12"/>
        <end position="76"/>
    </location>
</feature>
<feature type="domain" description="NB-ARC" evidence="5">
    <location>
        <begin position="170"/>
        <end position="309"/>
    </location>
</feature>
<evidence type="ECO:0000259" key="5">
    <source>
        <dbReference type="Pfam" id="PF00931"/>
    </source>
</evidence>
<dbReference type="InterPro" id="IPR058922">
    <property type="entry name" value="WHD_DRP"/>
</dbReference>
<evidence type="ECO:0000259" key="7">
    <source>
        <dbReference type="Pfam" id="PF23559"/>
    </source>
</evidence>
<evidence type="ECO:0000256" key="3">
    <source>
        <dbReference type="ARBA" id="ARBA00022821"/>
    </source>
</evidence>
<keyword evidence="4" id="KW-0067">ATP-binding</keyword>
<dbReference type="Pfam" id="PF18052">
    <property type="entry name" value="Rx_N"/>
    <property type="match status" value="1"/>
</dbReference>
<proteinExistence type="predicted"/>
<evidence type="ECO:0000259" key="8">
    <source>
        <dbReference type="Pfam" id="PF23598"/>
    </source>
</evidence>
<dbReference type="Pfam" id="PF23598">
    <property type="entry name" value="LRR_14"/>
    <property type="match status" value="1"/>
</dbReference>
<dbReference type="InterPro" id="IPR001611">
    <property type="entry name" value="Leu-rich_rpt"/>
</dbReference>
<evidence type="ECO:0000256" key="1">
    <source>
        <dbReference type="ARBA" id="ARBA00022737"/>
    </source>
</evidence>
<dbReference type="InterPro" id="IPR002182">
    <property type="entry name" value="NB-ARC"/>
</dbReference>
<evidence type="ECO:0000259" key="6">
    <source>
        <dbReference type="Pfam" id="PF18052"/>
    </source>
</evidence>
<comment type="caution">
    <text evidence="9">The sequence shown here is derived from an EMBL/GenBank/DDBJ whole genome shotgun (WGS) entry which is preliminary data.</text>
</comment>
<dbReference type="InterPro" id="IPR055414">
    <property type="entry name" value="LRR_R13L4/SHOC2-like"/>
</dbReference>
<dbReference type="GO" id="GO:0005524">
    <property type="term" value="F:ATP binding"/>
    <property type="evidence" value="ECO:0007669"/>
    <property type="project" value="UniProtKB-KW"/>
</dbReference>
<dbReference type="PANTHER" id="PTHR36766">
    <property type="entry name" value="PLANT BROAD-SPECTRUM MILDEW RESISTANCE PROTEIN RPW8"/>
    <property type="match status" value="1"/>
</dbReference>
<feature type="domain" description="Disease resistance protein winged helix" evidence="7">
    <location>
        <begin position="393"/>
        <end position="465"/>
    </location>
</feature>
<dbReference type="GO" id="GO:0006952">
    <property type="term" value="P:defense response"/>
    <property type="evidence" value="ECO:0007669"/>
    <property type="project" value="UniProtKB-KW"/>
</dbReference>
<evidence type="ECO:0000313" key="10">
    <source>
        <dbReference type="Proteomes" id="UP000811246"/>
    </source>
</evidence>
<reference evidence="9" key="1">
    <citation type="submission" date="2021-01" db="EMBL/GenBank/DDBJ databases">
        <authorList>
            <person name="Lovell J.T."/>
            <person name="Bentley N."/>
            <person name="Bhattarai G."/>
            <person name="Jenkins J.W."/>
            <person name="Sreedasyam A."/>
            <person name="Alarcon Y."/>
            <person name="Bock C."/>
            <person name="Boston L."/>
            <person name="Carlson J."/>
            <person name="Cervantes K."/>
            <person name="Clermont K."/>
            <person name="Krom N."/>
            <person name="Kubenka K."/>
            <person name="Mamidi S."/>
            <person name="Mattison C."/>
            <person name="Monteros M."/>
            <person name="Pisani C."/>
            <person name="Plott C."/>
            <person name="Rajasekar S."/>
            <person name="Rhein H.S."/>
            <person name="Rohla C."/>
            <person name="Song M."/>
            <person name="Hilaire R.S."/>
            <person name="Shu S."/>
            <person name="Wells L."/>
            <person name="Wang X."/>
            <person name="Webber J."/>
            <person name="Heerema R.J."/>
            <person name="Klein P."/>
            <person name="Conner P."/>
            <person name="Grauke L."/>
            <person name="Grimwood J."/>
            <person name="Schmutz J."/>
            <person name="Randall J.J."/>
        </authorList>
    </citation>
    <scope>NUCLEOTIDE SEQUENCE</scope>
    <source>
        <tissue evidence="9">Leaf</tissue>
    </source>
</reference>
<dbReference type="PANTHER" id="PTHR36766:SF38">
    <property type="entry name" value="DISEASE RESISTANCE PROTEIN RGA3"/>
    <property type="match status" value="1"/>
</dbReference>
<organism evidence="9 10">
    <name type="scientific">Carya illinoinensis</name>
    <name type="common">Pecan</name>
    <dbReference type="NCBI Taxonomy" id="32201"/>
    <lineage>
        <taxon>Eukaryota</taxon>
        <taxon>Viridiplantae</taxon>
        <taxon>Streptophyta</taxon>
        <taxon>Embryophyta</taxon>
        <taxon>Tracheophyta</taxon>
        <taxon>Spermatophyta</taxon>
        <taxon>Magnoliopsida</taxon>
        <taxon>eudicotyledons</taxon>
        <taxon>Gunneridae</taxon>
        <taxon>Pentapetalae</taxon>
        <taxon>rosids</taxon>
        <taxon>fabids</taxon>
        <taxon>Fagales</taxon>
        <taxon>Juglandaceae</taxon>
        <taxon>Carya</taxon>
    </lineage>
</organism>
<evidence type="ECO:0000256" key="2">
    <source>
        <dbReference type="ARBA" id="ARBA00022741"/>
    </source>
</evidence>
<accession>A0A922D768</accession>
<dbReference type="Proteomes" id="UP000811246">
    <property type="component" value="Chromosome 13"/>
</dbReference>
<keyword evidence="2" id="KW-0547">Nucleotide-binding</keyword>
<feature type="domain" description="Disease resistance R13L4/SHOC-2-like LRR" evidence="8">
    <location>
        <begin position="532"/>
        <end position="779"/>
    </location>
</feature>
<keyword evidence="1" id="KW-0677">Repeat</keyword>
<dbReference type="Pfam" id="PF00931">
    <property type="entry name" value="NB-ARC"/>
    <property type="match status" value="1"/>
</dbReference>
<name>A0A922D768_CARIL</name>
<evidence type="ECO:0000256" key="4">
    <source>
        <dbReference type="ARBA" id="ARBA00022840"/>
    </source>
</evidence>
<sequence length="1076" mass="123204">MAEGILFNIAQRIIESLGSQTLKEASLFCGVTDELHKLESTVSTIQAVLLDAEEQQVVNHEVRHWLEKLKDIVYDMMTRDKMAKKVRIFFSKSNQLVYDLKMGHEIKAIRQKLDAISSDRKFHLEERNVEIGVKSMKRDDSHSFVLEAEVIGRKDDKKKIIDILLSDSETTLAQFIFNDQAIKKYFQLKMWVCVSDIFDVQKIVEQILESITNKKQEVSAMETLASRIRKEIEGKKYLLVLDDVWNEDSEKWDKLKTILMGGARGNRILVTTRSEMVANITGIVEHPYFLGGLNEEDSWSLFKQMAFRDGEEAGNSTLVTIGKEILKKCLGVPLAIRTIGRTLSYLQNSETEWLLFKNNKLSKIKEKDILPTLKLSYDQLPSHLKQCFAYCSLFPKDYMINKPLLVNLWIAQGFVKLSDEDECLEDVGHEYFMDLYWRSFFQEARMDGLGNIIYFKMHDLMHDLAVSVARSLITIVDNDKKIIIEKTRHVSIVDDKYFSSGVSTSFSKATRIRTFLTPYKLQHISESACDKLFSSCEKLRALDLHGTWVGHDRKSIKNLKLLRYLDLSGNSNIKKLPNSITKLQNLHTLVLFDCVSLEELPRELEKLINLRHLVIDNCEVLSHMPCGLGKLTNLQTLSSFVIHSVASTSKHIGGLGELNQLNNLRGTLKVIGMRGEKDVALDYKAANLKEKHLLQALYLQWRKEDKGDEMLALESFQLHPNLKKLYIEYYACVRFPISLSLLTNLVTFELWRCKKLEYLPRLSQLPSLQRLYLKELDSLQYISNWGDQSSDFLSSSSSSSAITPFLPSLDEIQLLRCHNLKGWWRKRKHPSLPLFLLHLSKLDISSCPMLTSLPMFPNLEMLELSKASWKPVQQTMMMTNVAALQNLSGTTTTLPSSSSTLVTFSCTPLSKLKHLHLEDIEDLETLSEEGFQNLTSLQYLFIKNCPRLKFLSQGIKYLTALQELELHSCFELCDLGDWEGLKNLLFLTFSDLPMLVFLPSGLQHVTTLQDLKISNCVNLMDIPEWIGNWTSLVKLTISGCYSLKSLPEVMHRLTSLKILKFANCPNVLPSCERETG</sequence>
<dbReference type="AlphaFoldDB" id="A0A922D768"/>